<protein>
    <submittedName>
        <fullName evidence="2">Uncharacterized protein</fullName>
    </submittedName>
</protein>
<accession>A0A8K1GVI1</accession>
<evidence type="ECO:0000313" key="2">
    <source>
        <dbReference type="EMBL" id="TRZ26001.1"/>
    </source>
</evidence>
<reference evidence="2" key="1">
    <citation type="submission" date="2019-04" db="EMBL/GenBank/DDBJ databases">
        <title>Genome assembly of Zosterops borbonicus 15179.</title>
        <authorList>
            <person name="Leroy T."/>
            <person name="Anselmetti Y."/>
            <person name="Tilak M.-K."/>
            <person name="Nabholz B."/>
        </authorList>
    </citation>
    <scope>NUCLEOTIDE SEQUENCE</scope>
    <source>
        <strain evidence="2">HGM_15179</strain>
        <tissue evidence="2">Muscle</tissue>
    </source>
</reference>
<dbReference type="Proteomes" id="UP000796761">
    <property type="component" value="Unassembled WGS sequence"/>
</dbReference>
<name>A0A8K1GVI1_9PASS</name>
<organism evidence="2 3">
    <name type="scientific">Zosterops borbonicus</name>
    <dbReference type="NCBI Taxonomy" id="364589"/>
    <lineage>
        <taxon>Eukaryota</taxon>
        <taxon>Metazoa</taxon>
        <taxon>Chordata</taxon>
        <taxon>Craniata</taxon>
        <taxon>Vertebrata</taxon>
        <taxon>Euteleostomi</taxon>
        <taxon>Archelosauria</taxon>
        <taxon>Archosauria</taxon>
        <taxon>Dinosauria</taxon>
        <taxon>Saurischia</taxon>
        <taxon>Theropoda</taxon>
        <taxon>Coelurosauria</taxon>
        <taxon>Aves</taxon>
        <taxon>Neognathae</taxon>
        <taxon>Neoaves</taxon>
        <taxon>Telluraves</taxon>
        <taxon>Australaves</taxon>
        <taxon>Passeriformes</taxon>
        <taxon>Sylvioidea</taxon>
        <taxon>Zosteropidae</taxon>
        <taxon>Zosterops</taxon>
    </lineage>
</organism>
<dbReference type="EMBL" id="SWJQ01000019">
    <property type="protein sequence ID" value="TRZ26001.1"/>
    <property type="molecule type" value="Genomic_DNA"/>
</dbReference>
<comment type="caution">
    <text evidence="2">The sequence shown here is derived from an EMBL/GenBank/DDBJ whole genome shotgun (WGS) entry which is preliminary data.</text>
</comment>
<sequence length="70" mass="7686">MAEPPMAAADGSPRRDRAGPASCQRELAYVARIQMCTPIMFESMEVQDEYNASHSFAILGVPSVRLQTMP</sequence>
<evidence type="ECO:0000313" key="3">
    <source>
        <dbReference type="Proteomes" id="UP000796761"/>
    </source>
</evidence>
<proteinExistence type="predicted"/>
<gene>
    <name evidence="2" type="ORF">HGM15179_001124</name>
</gene>
<dbReference type="AlphaFoldDB" id="A0A8K1GVI1"/>
<keyword evidence="3" id="KW-1185">Reference proteome</keyword>
<feature type="region of interest" description="Disordered" evidence="1">
    <location>
        <begin position="1"/>
        <end position="21"/>
    </location>
</feature>
<evidence type="ECO:0000256" key="1">
    <source>
        <dbReference type="SAM" id="MobiDB-lite"/>
    </source>
</evidence>